<gene>
    <name evidence="7" type="ORF">NDI38_26570</name>
</gene>
<keyword evidence="7" id="KW-0378">Hydrolase</keyword>
<dbReference type="InterPro" id="IPR035952">
    <property type="entry name" value="Rhomboid-like_sf"/>
</dbReference>
<dbReference type="SUPFAM" id="SSF144091">
    <property type="entry name" value="Rhomboid-like"/>
    <property type="match status" value="1"/>
</dbReference>
<accession>A0ABV0KRT7</accession>
<feature type="transmembrane region" description="Helical" evidence="5">
    <location>
        <begin position="117"/>
        <end position="136"/>
    </location>
</feature>
<feature type="transmembrane region" description="Helical" evidence="5">
    <location>
        <begin position="168"/>
        <end position="187"/>
    </location>
</feature>
<organism evidence="7 8">
    <name type="scientific">Stenomitos frigidus AS-A4</name>
    <dbReference type="NCBI Taxonomy" id="2933935"/>
    <lineage>
        <taxon>Bacteria</taxon>
        <taxon>Bacillati</taxon>
        <taxon>Cyanobacteriota</taxon>
        <taxon>Cyanophyceae</taxon>
        <taxon>Leptolyngbyales</taxon>
        <taxon>Leptolyngbyaceae</taxon>
        <taxon>Stenomitos</taxon>
    </lineage>
</organism>
<reference evidence="7 8" key="1">
    <citation type="submission" date="2022-04" db="EMBL/GenBank/DDBJ databases">
        <title>Positive selection, recombination, and allopatry shape intraspecific diversity of widespread and dominant cyanobacteria.</title>
        <authorList>
            <person name="Wei J."/>
            <person name="Shu W."/>
            <person name="Hu C."/>
        </authorList>
    </citation>
    <scope>NUCLEOTIDE SEQUENCE [LARGE SCALE GENOMIC DNA]</scope>
    <source>
        <strain evidence="7 8">AS-A4</strain>
    </source>
</reference>
<dbReference type="Pfam" id="PF01694">
    <property type="entry name" value="Rhomboid"/>
    <property type="match status" value="1"/>
</dbReference>
<dbReference type="RefSeq" id="WP_206756127.1">
    <property type="nucleotide sequence ID" value="NZ_JAMPLM010000048.1"/>
</dbReference>
<feature type="transmembrane region" description="Helical" evidence="5">
    <location>
        <begin position="6"/>
        <end position="27"/>
    </location>
</feature>
<dbReference type="EMBL" id="JAMPLM010000048">
    <property type="protein sequence ID" value="MEP1061942.1"/>
    <property type="molecule type" value="Genomic_DNA"/>
</dbReference>
<evidence type="ECO:0000313" key="7">
    <source>
        <dbReference type="EMBL" id="MEP1061942.1"/>
    </source>
</evidence>
<evidence type="ECO:0000256" key="4">
    <source>
        <dbReference type="ARBA" id="ARBA00023136"/>
    </source>
</evidence>
<evidence type="ECO:0000256" key="1">
    <source>
        <dbReference type="ARBA" id="ARBA00004141"/>
    </source>
</evidence>
<dbReference type="Gene3D" id="1.20.1540.10">
    <property type="entry name" value="Rhomboid-like"/>
    <property type="match status" value="1"/>
</dbReference>
<sequence length="233" mass="25883">MISEFFIQSRLLTSALVLTFFLVCFILKPDFWLLLPVLAIPIALTWFLWLFNTLFLGGALNQLGIRPQQLVGLWGLLFAPLLHDHTRADEADHLVGNTVAFISFGGFLVMPRGVTDFLIITAVVALTSGLFTWLWGQYGTNHIGASGILYGYLGFLLLRGFYEQQVVSSLLSMFTLAFYSPLLLGLFPQRADVSWEMHCGGFVGGLTTACYFNAIKAYAPLPVSMLLPLLQHL</sequence>
<feature type="domain" description="Peptidase S54 rhomboid" evidence="6">
    <location>
        <begin position="73"/>
        <end position="211"/>
    </location>
</feature>
<keyword evidence="2 5" id="KW-0812">Transmembrane</keyword>
<keyword evidence="8" id="KW-1185">Reference proteome</keyword>
<keyword evidence="3 5" id="KW-1133">Transmembrane helix</keyword>
<evidence type="ECO:0000259" key="6">
    <source>
        <dbReference type="Pfam" id="PF01694"/>
    </source>
</evidence>
<feature type="transmembrane region" description="Helical" evidence="5">
    <location>
        <begin position="143"/>
        <end position="162"/>
    </location>
</feature>
<feature type="transmembrane region" description="Helical" evidence="5">
    <location>
        <begin position="199"/>
        <end position="219"/>
    </location>
</feature>
<protein>
    <submittedName>
        <fullName evidence="7">Rhomboid family intramembrane serine protease</fullName>
    </submittedName>
</protein>
<feature type="transmembrane region" description="Helical" evidence="5">
    <location>
        <begin position="32"/>
        <end position="51"/>
    </location>
</feature>
<keyword evidence="4 5" id="KW-0472">Membrane</keyword>
<keyword evidence="7" id="KW-0645">Protease</keyword>
<dbReference type="GO" id="GO:0008233">
    <property type="term" value="F:peptidase activity"/>
    <property type="evidence" value="ECO:0007669"/>
    <property type="project" value="UniProtKB-KW"/>
</dbReference>
<evidence type="ECO:0000313" key="8">
    <source>
        <dbReference type="Proteomes" id="UP001476950"/>
    </source>
</evidence>
<dbReference type="Proteomes" id="UP001476950">
    <property type="component" value="Unassembled WGS sequence"/>
</dbReference>
<evidence type="ECO:0000256" key="3">
    <source>
        <dbReference type="ARBA" id="ARBA00022989"/>
    </source>
</evidence>
<comment type="subcellular location">
    <subcellularLocation>
        <location evidence="1">Membrane</location>
        <topology evidence="1">Multi-pass membrane protein</topology>
    </subcellularLocation>
</comment>
<dbReference type="InterPro" id="IPR022764">
    <property type="entry name" value="Peptidase_S54_rhomboid_dom"/>
</dbReference>
<proteinExistence type="predicted"/>
<evidence type="ECO:0000256" key="2">
    <source>
        <dbReference type="ARBA" id="ARBA00022692"/>
    </source>
</evidence>
<evidence type="ECO:0000256" key="5">
    <source>
        <dbReference type="SAM" id="Phobius"/>
    </source>
</evidence>
<dbReference type="GO" id="GO:0006508">
    <property type="term" value="P:proteolysis"/>
    <property type="evidence" value="ECO:0007669"/>
    <property type="project" value="UniProtKB-KW"/>
</dbReference>
<name>A0ABV0KRT7_9CYAN</name>
<comment type="caution">
    <text evidence="7">The sequence shown here is derived from an EMBL/GenBank/DDBJ whole genome shotgun (WGS) entry which is preliminary data.</text>
</comment>